<accession>A0AAW2ZNS4</accession>
<comment type="caution">
    <text evidence="3">The sequence shown here is derived from an EMBL/GenBank/DDBJ whole genome shotgun (WGS) entry which is preliminary data.</text>
</comment>
<evidence type="ECO:0000256" key="1">
    <source>
        <dbReference type="SAM" id="Coils"/>
    </source>
</evidence>
<gene>
    <name evidence="3" type="ORF">AKO1_009643</name>
</gene>
<protein>
    <submittedName>
        <fullName evidence="3">Uncharacterized protein</fullName>
    </submittedName>
</protein>
<feature type="region of interest" description="Disordered" evidence="2">
    <location>
        <begin position="409"/>
        <end position="452"/>
    </location>
</feature>
<reference evidence="3 4" key="1">
    <citation type="submission" date="2024-03" db="EMBL/GenBank/DDBJ databases">
        <title>The Acrasis kona genome and developmental transcriptomes reveal deep origins of eukaryotic multicellular pathways.</title>
        <authorList>
            <person name="Sheikh S."/>
            <person name="Fu C.-J."/>
            <person name="Brown M.W."/>
            <person name="Baldauf S.L."/>
        </authorList>
    </citation>
    <scope>NUCLEOTIDE SEQUENCE [LARGE SCALE GENOMIC DNA]</scope>
    <source>
        <strain evidence="3 4">ATCC MYA-3509</strain>
    </source>
</reference>
<feature type="region of interest" description="Disordered" evidence="2">
    <location>
        <begin position="202"/>
        <end position="234"/>
    </location>
</feature>
<dbReference type="AlphaFoldDB" id="A0AAW2ZNS4"/>
<evidence type="ECO:0000256" key="2">
    <source>
        <dbReference type="SAM" id="MobiDB-lite"/>
    </source>
</evidence>
<evidence type="ECO:0000313" key="4">
    <source>
        <dbReference type="Proteomes" id="UP001431209"/>
    </source>
</evidence>
<sequence length="452" mass="54106">MKEKKQMEDHLVNERKNNEAVVNELQEALHQTNLRYEELLKRGTKDFEKEKSKNNEIMSHFKKQLEQLESQIESYRSQMNESQSQNQKLTHQITQLVQRERILKSKLEGTQDQLQQHITQHALLHKNYLNLSKEKEHMQTSERRLKELMEDNNRRNEIRIEKNIKEMEKSQRESRQHQLISQKCQEKVAQLESKLSQVEQQKNHLQLELDKEQEERRQETSKKSRQIDQLQSECEREVDHYRQENKILKDQKEKVKDALAQKEIEHRDQLQQLQNELDEVNKQRQETIHSNDENHRIRLLEEQNLLLERKIKQYESNNGSQGLNKSLHLQNELLKSNISDLHRERYDLNEKLKMMTRHQKDQDDMLAQIRPIRLSTENETLRRKLMERSKRNMSPTWRHHLEELVKPTTSNGLFGEVPDMTNNSTSPEVSTIDVPTTPNNLGITTSHSSMLQ</sequence>
<name>A0AAW2ZNS4_9EUKA</name>
<feature type="compositionally biased region" description="Polar residues" evidence="2">
    <location>
        <begin position="420"/>
        <end position="452"/>
    </location>
</feature>
<dbReference type="EMBL" id="JAOPGA020001721">
    <property type="protein sequence ID" value="KAL0490831.1"/>
    <property type="molecule type" value="Genomic_DNA"/>
</dbReference>
<proteinExistence type="predicted"/>
<feature type="compositionally biased region" description="Basic and acidic residues" evidence="2">
    <location>
        <begin position="202"/>
        <end position="226"/>
    </location>
</feature>
<keyword evidence="1" id="KW-0175">Coiled coil</keyword>
<dbReference type="Proteomes" id="UP001431209">
    <property type="component" value="Unassembled WGS sequence"/>
</dbReference>
<evidence type="ECO:0000313" key="3">
    <source>
        <dbReference type="EMBL" id="KAL0490831.1"/>
    </source>
</evidence>
<keyword evidence="4" id="KW-1185">Reference proteome</keyword>
<organism evidence="3 4">
    <name type="scientific">Acrasis kona</name>
    <dbReference type="NCBI Taxonomy" id="1008807"/>
    <lineage>
        <taxon>Eukaryota</taxon>
        <taxon>Discoba</taxon>
        <taxon>Heterolobosea</taxon>
        <taxon>Tetramitia</taxon>
        <taxon>Eutetramitia</taxon>
        <taxon>Acrasidae</taxon>
        <taxon>Acrasis</taxon>
    </lineage>
</organism>
<feature type="coiled-coil region" evidence="1">
    <location>
        <begin position="4"/>
        <end position="99"/>
    </location>
</feature>